<dbReference type="GO" id="GO:0006281">
    <property type="term" value="P:DNA repair"/>
    <property type="evidence" value="ECO:0007669"/>
    <property type="project" value="TreeGrafter"/>
</dbReference>
<protein>
    <submittedName>
        <fullName evidence="4">HAD family hydrolase</fullName>
    </submittedName>
</protein>
<keyword evidence="2" id="KW-0479">Metal-binding</keyword>
<dbReference type="PANTHER" id="PTHR43434:SF1">
    <property type="entry name" value="PHOSPHOGLYCOLATE PHOSPHATASE"/>
    <property type="match status" value="1"/>
</dbReference>
<dbReference type="GO" id="GO:0008967">
    <property type="term" value="F:phosphoglycolate phosphatase activity"/>
    <property type="evidence" value="ECO:0007669"/>
    <property type="project" value="TreeGrafter"/>
</dbReference>
<name>A0A4U0FDE6_9BACL</name>
<dbReference type="NCBIfam" id="TIGR01509">
    <property type="entry name" value="HAD-SF-IA-v3"/>
    <property type="match status" value="1"/>
</dbReference>
<dbReference type="GO" id="GO:0046872">
    <property type="term" value="F:metal ion binding"/>
    <property type="evidence" value="ECO:0007669"/>
    <property type="project" value="UniProtKB-KW"/>
</dbReference>
<dbReference type="InterPro" id="IPR023198">
    <property type="entry name" value="PGP-like_dom2"/>
</dbReference>
<dbReference type="Gene3D" id="3.40.50.1000">
    <property type="entry name" value="HAD superfamily/HAD-like"/>
    <property type="match status" value="1"/>
</dbReference>
<evidence type="ECO:0000256" key="2">
    <source>
        <dbReference type="ARBA" id="ARBA00022723"/>
    </source>
</evidence>
<dbReference type="PANTHER" id="PTHR43434">
    <property type="entry name" value="PHOSPHOGLYCOLATE PHOSPHATASE"/>
    <property type="match status" value="1"/>
</dbReference>
<dbReference type="InterPro" id="IPR006439">
    <property type="entry name" value="HAD-SF_hydro_IA"/>
</dbReference>
<sequence length="224" mass="24807">MKAIVFDFDGTLLDTETLAFEVVRTIFEEHGQELALARWALGIGTVGGPYDPYADLEQLIGRPLDHKLMRARYEADLTEKADQAELRAGVKEWLEEARRLGLSIGLASSSTREWIERHLRSKGIREYFETIRTSDDVERVKPDPALYRLAVADLGVKPAEAVAVEDSLHGLTAAKKAGMHAIAVPNAVTRQMDFLGADADLLIDSLADQPLEQLLEKLALKSID</sequence>
<dbReference type="SUPFAM" id="SSF56784">
    <property type="entry name" value="HAD-like"/>
    <property type="match status" value="1"/>
</dbReference>
<comment type="similarity">
    <text evidence="1">Belongs to the HAD-like hydrolase superfamily. CbbY/CbbZ/Gph/YieH family.</text>
</comment>
<accession>A0A4U0FDE6</accession>
<dbReference type="Gene3D" id="1.10.150.240">
    <property type="entry name" value="Putative phosphatase, domain 2"/>
    <property type="match status" value="1"/>
</dbReference>
<dbReference type="OrthoDB" id="9797743at2"/>
<dbReference type="InterPro" id="IPR023214">
    <property type="entry name" value="HAD_sf"/>
</dbReference>
<dbReference type="InterPro" id="IPR041492">
    <property type="entry name" value="HAD_2"/>
</dbReference>
<gene>
    <name evidence="4" type="ORF">E5161_08135</name>
</gene>
<dbReference type="SFLD" id="SFLDS00003">
    <property type="entry name" value="Haloacid_Dehalogenase"/>
    <property type="match status" value="1"/>
</dbReference>
<dbReference type="InterPro" id="IPR050155">
    <property type="entry name" value="HAD-like_hydrolase_sf"/>
</dbReference>
<dbReference type="NCBIfam" id="TIGR01549">
    <property type="entry name" value="HAD-SF-IA-v1"/>
    <property type="match status" value="1"/>
</dbReference>
<dbReference type="Proteomes" id="UP000309673">
    <property type="component" value="Unassembled WGS sequence"/>
</dbReference>
<organism evidence="4 5">
    <name type="scientific">Cohnella pontilimi</name>
    <dbReference type="NCBI Taxonomy" id="2564100"/>
    <lineage>
        <taxon>Bacteria</taxon>
        <taxon>Bacillati</taxon>
        <taxon>Bacillota</taxon>
        <taxon>Bacilli</taxon>
        <taxon>Bacillales</taxon>
        <taxon>Paenibacillaceae</taxon>
        <taxon>Cohnella</taxon>
    </lineage>
</organism>
<dbReference type="SFLD" id="SFLDG01129">
    <property type="entry name" value="C1.5:_HAD__Beta-PGM__Phosphata"/>
    <property type="match status" value="1"/>
</dbReference>
<evidence type="ECO:0000256" key="1">
    <source>
        <dbReference type="ARBA" id="ARBA00006171"/>
    </source>
</evidence>
<reference evidence="4 5" key="1">
    <citation type="submission" date="2019-04" db="EMBL/GenBank/DDBJ databases">
        <title>Cohnella sp. nov., isolated from soil.</title>
        <authorList>
            <person name="Kim W."/>
        </authorList>
    </citation>
    <scope>NUCLEOTIDE SEQUENCE [LARGE SCALE GENOMIC DNA]</scope>
    <source>
        <strain evidence="4 5">CAU 1483</strain>
    </source>
</reference>
<keyword evidence="5" id="KW-1185">Reference proteome</keyword>
<dbReference type="AlphaFoldDB" id="A0A4U0FDE6"/>
<dbReference type="InterPro" id="IPR036412">
    <property type="entry name" value="HAD-like_sf"/>
</dbReference>
<dbReference type="SFLD" id="SFLDG01135">
    <property type="entry name" value="C1.5.6:_HAD__Beta-PGM__Phospha"/>
    <property type="match status" value="1"/>
</dbReference>
<dbReference type="CDD" id="cd16423">
    <property type="entry name" value="HAD_BPGM-like"/>
    <property type="match status" value="1"/>
</dbReference>
<keyword evidence="3 4" id="KW-0378">Hydrolase</keyword>
<dbReference type="FunFam" id="3.40.50.1000:FF:000036">
    <property type="entry name" value="HAD family hydrolase"/>
    <property type="match status" value="1"/>
</dbReference>
<dbReference type="PRINTS" id="PR00413">
    <property type="entry name" value="HADHALOGNASE"/>
</dbReference>
<evidence type="ECO:0000313" key="5">
    <source>
        <dbReference type="Proteomes" id="UP000309673"/>
    </source>
</evidence>
<comment type="caution">
    <text evidence="4">The sequence shown here is derived from an EMBL/GenBank/DDBJ whole genome shotgun (WGS) entry which is preliminary data.</text>
</comment>
<evidence type="ECO:0000256" key="3">
    <source>
        <dbReference type="ARBA" id="ARBA00022801"/>
    </source>
</evidence>
<dbReference type="EMBL" id="SUPK01000003">
    <property type="protein sequence ID" value="TJY42946.1"/>
    <property type="molecule type" value="Genomic_DNA"/>
</dbReference>
<dbReference type="Pfam" id="PF13419">
    <property type="entry name" value="HAD_2"/>
    <property type="match status" value="1"/>
</dbReference>
<evidence type="ECO:0000313" key="4">
    <source>
        <dbReference type="EMBL" id="TJY42946.1"/>
    </source>
</evidence>
<proteinExistence type="inferred from homology"/>